<feature type="transmembrane region" description="Helical" evidence="10">
    <location>
        <begin position="147"/>
        <end position="165"/>
    </location>
</feature>
<keyword evidence="8 10" id="KW-0472">Membrane</keyword>
<feature type="domain" description="ABC transporter" evidence="11">
    <location>
        <begin position="321"/>
        <end position="554"/>
    </location>
</feature>
<proteinExistence type="predicted"/>
<feature type="domain" description="ABC transmembrane type-1" evidence="12">
    <location>
        <begin position="15"/>
        <end position="291"/>
    </location>
</feature>
<dbReference type="InterPro" id="IPR010128">
    <property type="entry name" value="ATPase_T1SS_PrtD-like"/>
</dbReference>
<dbReference type="GO" id="GO:0140359">
    <property type="term" value="F:ABC-type transporter activity"/>
    <property type="evidence" value="ECO:0007669"/>
    <property type="project" value="InterPro"/>
</dbReference>
<dbReference type="PANTHER" id="PTHR24221:SF248">
    <property type="entry name" value="ABC TRANSPORTER TRANSMEMBRANE REGION"/>
    <property type="match status" value="1"/>
</dbReference>
<dbReference type="GO" id="GO:0030253">
    <property type="term" value="P:protein secretion by the type I secretion system"/>
    <property type="evidence" value="ECO:0007669"/>
    <property type="project" value="InterPro"/>
</dbReference>
<dbReference type="SUPFAM" id="SSF90123">
    <property type="entry name" value="ABC transporter transmembrane region"/>
    <property type="match status" value="1"/>
</dbReference>
<keyword evidence="2" id="KW-0813">Transport</keyword>
<evidence type="ECO:0000256" key="6">
    <source>
        <dbReference type="ARBA" id="ARBA00022840"/>
    </source>
</evidence>
<evidence type="ECO:0000256" key="1">
    <source>
        <dbReference type="ARBA" id="ARBA00004651"/>
    </source>
</evidence>
<comment type="caution">
    <text evidence="13">The sequence shown here is derived from an EMBL/GenBank/DDBJ whole genome shotgun (WGS) entry which is preliminary data.</text>
</comment>
<feature type="region of interest" description="Disordered" evidence="9">
    <location>
        <begin position="553"/>
        <end position="586"/>
    </location>
</feature>
<dbReference type="PROSITE" id="PS00211">
    <property type="entry name" value="ABC_TRANSPORTER_1"/>
    <property type="match status" value="1"/>
</dbReference>
<feature type="transmembrane region" description="Helical" evidence="10">
    <location>
        <begin position="46"/>
        <end position="66"/>
    </location>
</feature>
<dbReference type="Pfam" id="PF00005">
    <property type="entry name" value="ABC_tran"/>
    <property type="match status" value="1"/>
</dbReference>
<evidence type="ECO:0000313" key="14">
    <source>
        <dbReference type="Proteomes" id="UP000823821"/>
    </source>
</evidence>
<evidence type="ECO:0000256" key="2">
    <source>
        <dbReference type="ARBA" id="ARBA00022448"/>
    </source>
</evidence>
<evidence type="ECO:0000256" key="8">
    <source>
        <dbReference type="ARBA" id="ARBA00023136"/>
    </source>
</evidence>
<accession>A0A9D2HPK5</accession>
<dbReference type="AlphaFoldDB" id="A0A9D2HPK5"/>
<evidence type="ECO:0000256" key="5">
    <source>
        <dbReference type="ARBA" id="ARBA00022741"/>
    </source>
</evidence>
<feature type="transmembrane region" description="Helical" evidence="10">
    <location>
        <begin position="119"/>
        <end position="141"/>
    </location>
</feature>
<evidence type="ECO:0000256" key="9">
    <source>
        <dbReference type="SAM" id="MobiDB-lite"/>
    </source>
</evidence>
<protein>
    <submittedName>
        <fullName evidence="13">Type I secretion system permease/ATPase</fullName>
    </submittedName>
</protein>
<dbReference type="SMART" id="SM00382">
    <property type="entry name" value="AAA"/>
    <property type="match status" value="1"/>
</dbReference>
<evidence type="ECO:0000259" key="11">
    <source>
        <dbReference type="PROSITE" id="PS50893"/>
    </source>
</evidence>
<dbReference type="InterPro" id="IPR003439">
    <property type="entry name" value="ABC_transporter-like_ATP-bd"/>
</dbReference>
<dbReference type="Gene3D" id="3.40.50.300">
    <property type="entry name" value="P-loop containing nucleotide triphosphate hydrolases"/>
    <property type="match status" value="1"/>
</dbReference>
<dbReference type="GO" id="GO:0034040">
    <property type="term" value="F:ATPase-coupled lipid transmembrane transporter activity"/>
    <property type="evidence" value="ECO:0007669"/>
    <property type="project" value="TreeGrafter"/>
</dbReference>
<dbReference type="FunFam" id="3.40.50.300:FF:001444">
    <property type="entry name" value="ABC transporter ATP-binding protein"/>
    <property type="match status" value="1"/>
</dbReference>
<evidence type="ECO:0000256" key="10">
    <source>
        <dbReference type="SAM" id="Phobius"/>
    </source>
</evidence>
<dbReference type="InterPro" id="IPR017871">
    <property type="entry name" value="ABC_transporter-like_CS"/>
</dbReference>
<reference evidence="13" key="1">
    <citation type="journal article" date="2021" name="PeerJ">
        <title>Extensive microbial diversity within the chicken gut microbiome revealed by metagenomics and culture.</title>
        <authorList>
            <person name="Gilroy R."/>
            <person name="Ravi A."/>
            <person name="Getino M."/>
            <person name="Pursley I."/>
            <person name="Horton D.L."/>
            <person name="Alikhan N.F."/>
            <person name="Baker D."/>
            <person name="Gharbi K."/>
            <person name="Hall N."/>
            <person name="Watson M."/>
            <person name="Adriaenssens E.M."/>
            <person name="Foster-Nyarko E."/>
            <person name="Jarju S."/>
            <person name="Secka A."/>
            <person name="Antonio M."/>
            <person name="Oren A."/>
            <person name="Chaudhuri R.R."/>
            <person name="La Ragione R."/>
            <person name="Hildebrand F."/>
            <person name="Pallen M.J."/>
        </authorList>
    </citation>
    <scope>NUCLEOTIDE SEQUENCE</scope>
    <source>
        <strain evidence="13">5032</strain>
    </source>
</reference>
<evidence type="ECO:0000313" key="13">
    <source>
        <dbReference type="EMBL" id="HJA79463.1"/>
    </source>
</evidence>
<reference evidence="13" key="2">
    <citation type="submission" date="2021-04" db="EMBL/GenBank/DDBJ databases">
        <authorList>
            <person name="Gilroy R."/>
        </authorList>
    </citation>
    <scope>NUCLEOTIDE SEQUENCE</scope>
    <source>
        <strain evidence="13">5032</strain>
    </source>
</reference>
<dbReference type="InterPro" id="IPR039421">
    <property type="entry name" value="Type_1_exporter"/>
</dbReference>
<evidence type="ECO:0000256" key="3">
    <source>
        <dbReference type="ARBA" id="ARBA00022475"/>
    </source>
</evidence>
<dbReference type="GO" id="GO:0005886">
    <property type="term" value="C:plasma membrane"/>
    <property type="evidence" value="ECO:0007669"/>
    <property type="project" value="UniProtKB-SubCell"/>
</dbReference>
<keyword evidence="7 10" id="KW-1133">Transmembrane helix</keyword>
<name>A0A9D2HPK5_9BACT</name>
<gene>
    <name evidence="13" type="ORF">H9784_07865</name>
</gene>
<keyword evidence="6" id="KW-0067">ATP-binding</keyword>
<dbReference type="InterPro" id="IPR027417">
    <property type="entry name" value="P-loop_NTPase"/>
</dbReference>
<keyword evidence="4 10" id="KW-0812">Transmembrane</keyword>
<dbReference type="NCBIfam" id="TIGR01842">
    <property type="entry name" value="type_I_sec_PrtD"/>
    <property type="match status" value="1"/>
</dbReference>
<dbReference type="PROSITE" id="PS50893">
    <property type="entry name" value="ABC_TRANSPORTER_2"/>
    <property type="match status" value="1"/>
</dbReference>
<dbReference type="GO" id="GO:0005524">
    <property type="term" value="F:ATP binding"/>
    <property type="evidence" value="ECO:0007669"/>
    <property type="project" value="UniProtKB-KW"/>
</dbReference>
<dbReference type="InterPro" id="IPR011527">
    <property type="entry name" value="ABC1_TM_dom"/>
</dbReference>
<dbReference type="PROSITE" id="PS50929">
    <property type="entry name" value="ABC_TM1F"/>
    <property type="match status" value="1"/>
</dbReference>
<dbReference type="Pfam" id="PF00664">
    <property type="entry name" value="ABC_membrane"/>
    <property type="match status" value="1"/>
</dbReference>
<dbReference type="GO" id="GO:0030256">
    <property type="term" value="C:type I protein secretion system complex"/>
    <property type="evidence" value="ECO:0007669"/>
    <property type="project" value="InterPro"/>
</dbReference>
<dbReference type="Proteomes" id="UP000823821">
    <property type="component" value="Unassembled WGS sequence"/>
</dbReference>
<dbReference type="EMBL" id="DWZD01000044">
    <property type="protein sequence ID" value="HJA79463.1"/>
    <property type="molecule type" value="Genomic_DNA"/>
</dbReference>
<organism evidence="13 14">
    <name type="scientific">Candidatus Desulfovibrio intestinavium</name>
    <dbReference type="NCBI Taxonomy" id="2838534"/>
    <lineage>
        <taxon>Bacteria</taxon>
        <taxon>Pseudomonadati</taxon>
        <taxon>Thermodesulfobacteriota</taxon>
        <taxon>Desulfovibrionia</taxon>
        <taxon>Desulfovibrionales</taxon>
        <taxon>Desulfovibrionaceae</taxon>
        <taxon>Desulfovibrio</taxon>
    </lineage>
</organism>
<comment type="subcellular location">
    <subcellularLocation>
        <location evidence="1">Cell membrane</location>
        <topology evidence="1">Multi-pass membrane protein</topology>
    </subcellularLocation>
</comment>
<keyword evidence="5" id="KW-0547">Nucleotide-binding</keyword>
<feature type="transmembrane region" description="Helical" evidence="10">
    <location>
        <begin position="12"/>
        <end position="34"/>
    </location>
</feature>
<dbReference type="InterPro" id="IPR036640">
    <property type="entry name" value="ABC1_TM_sf"/>
</dbReference>
<dbReference type="InterPro" id="IPR003593">
    <property type="entry name" value="AAA+_ATPase"/>
</dbReference>
<evidence type="ECO:0000259" key="12">
    <source>
        <dbReference type="PROSITE" id="PS50929"/>
    </source>
</evidence>
<evidence type="ECO:0000256" key="4">
    <source>
        <dbReference type="ARBA" id="ARBA00022692"/>
    </source>
</evidence>
<dbReference type="PANTHER" id="PTHR24221">
    <property type="entry name" value="ATP-BINDING CASSETTE SUB-FAMILY B"/>
    <property type="match status" value="1"/>
</dbReference>
<dbReference type="GO" id="GO:0016887">
    <property type="term" value="F:ATP hydrolysis activity"/>
    <property type="evidence" value="ECO:0007669"/>
    <property type="project" value="InterPro"/>
</dbReference>
<dbReference type="SUPFAM" id="SSF52540">
    <property type="entry name" value="P-loop containing nucleoside triphosphate hydrolases"/>
    <property type="match status" value="1"/>
</dbReference>
<dbReference type="InterPro" id="IPR047957">
    <property type="entry name" value="ABC_AprD-like_6TM"/>
</dbReference>
<dbReference type="Gene3D" id="1.20.1560.10">
    <property type="entry name" value="ABC transporter type 1, transmembrane domain"/>
    <property type="match status" value="1"/>
</dbReference>
<dbReference type="CDD" id="cd03246">
    <property type="entry name" value="ABCC_Protease_Secretion"/>
    <property type="match status" value="1"/>
</dbReference>
<evidence type="ECO:0000256" key="7">
    <source>
        <dbReference type="ARBA" id="ARBA00022989"/>
    </source>
</evidence>
<keyword evidence="3" id="KW-1003">Cell membrane</keyword>
<sequence>MHEFLLACRRFFGYAFFFSLFINILQLTFSIYMLQVYDKVLTSYNLSTLAVITLAAVICLVVMALLEWIRSRLLVRAGIAFDDMLGESVLYRSLMAAAAPEGARSEQGSPRDVQTLRNFLGGSAVFAFFDVPWMPIYLLLIFILHPLLGGVAVVGGILVFILGVGTERLTRKRLETATKLNLHAARFNEATLRNASIVRAMGMVGNITRRWRKINDAIIRLQTRASRAAGLIHSVSKALRVGLQVAIYAVGAYLTVQHQTTAGVMIAASIIMGRALAPIDQAMATYRQSLDALAAYKRLNATLAEPIMPNNMHLPEPRGEIAVENLFFAVGQRQVIRGMSFRMQAGQALAIIGPSAAGKSTFCKLLLNIWQPTAGKVRIDGADIANWDSERLGPFIGYLPQDVELFAGTVAENIARMGEVDSQAVIEAAQQAGVHHMILRLPRGYDTQIGELGGALSGGQRQRIGLARALYGKPRLVVLDEPNSNLDEEGEASLRLAIRNLKQLGSTVVLVTHRPDILSLVDNILVMQEGRIALCGSRQKVLQQLAQAGGQANAARQTAVPGGNGGRAAVPPPPPAADTDGEVCHG</sequence>
<dbReference type="CDD" id="cd18586">
    <property type="entry name" value="ABC_6TM_PrtD_like"/>
    <property type="match status" value="1"/>
</dbReference>